<dbReference type="PANTHER" id="PTHR37170">
    <property type="entry name" value="GLUTAREDOXIN-RELATED"/>
    <property type="match status" value="1"/>
</dbReference>
<evidence type="ECO:0000313" key="3">
    <source>
        <dbReference type="Proteomes" id="UP000028525"/>
    </source>
</evidence>
<dbReference type="Proteomes" id="UP000028525">
    <property type="component" value="Unassembled WGS sequence"/>
</dbReference>
<dbReference type="Gene3D" id="3.40.30.80">
    <property type="match status" value="1"/>
</dbReference>
<keyword evidence="3" id="KW-1185">Reference proteome</keyword>
<comment type="caution">
    <text evidence="2">The sequence shown here is derived from an EMBL/GenBank/DDBJ whole genome shotgun (WGS) entry which is preliminary data.</text>
</comment>
<dbReference type="Pfam" id="PF13192">
    <property type="entry name" value="Thioredoxin_3"/>
    <property type="match status" value="1"/>
</dbReference>
<evidence type="ECO:0000259" key="1">
    <source>
        <dbReference type="Pfam" id="PF13192"/>
    </source>
</evidence>
<dbReference type="OrthoDB" id="9806179at2"/>
<sequence>MRRCPVMLDITTISAESDLIDQELKVQLSDILKKMEDPVTIKAVVDISREKDLQMASFLKTIVSLSEKLQLELYSPEEGDQVSELDTAFLPVTGLYKAGSYGRCAFHGIPGGKEINSFILAIYNLAGPGQKISGGLKKKISKLKTKTNIKICVSLSCHHCPVVVTACQQIAILNPVIEAEMIDAALYGDLVEKYNIERVPMVIFNDKEIHMGNKTIEEIVTLLNK</sequence>
<dbReference type="InterPro" id="IPR036249">
    <property type="entry name" value="Thioredoxin-like_sf"/>
</dbReference>
<proteinExistence type="predicted"/>
<dbReference type="InterPro" id="IPR012336">
    <property type="entry name" value="Thioredoxin-like_fold"/>
</dbReference>
<dbReference type="EMBL" id="JPME01000015">
    <property type="protein sequence ID" value="KEZ89563.1"/>
    <property type="molecule type" value="Genomic_DNA"/>
</dbReference>
<dbReference type="PANTHER" id="PTHR37170:SF1">
    <property type="entry name" value="GLUTAREDOXIN-LIKE PROTEIN"/>
    <property type="match status" value="1"/>
</dbReference>
<accession>A0A084JKS9</accession>
<dbReference type="AlphaFoldDB" id="A0A084JKS9"/>
<dbReference type="SUPFAM" id="SSF52833">
    <property type="entry name" value="Thioredoxin-like"/>
    <property type="match status" value="2"/>
</dbReference>
<gene>
    <name evidence="2" type="ORF">IO98_12735</name>
</gene>
<dbReference type="STRING" id="29354.IO98_12735"/>
<feature type="domain" description="Thioredoxin-like fold" evidence="1">
    <location>
        <begin position="148"/>
        <end position="222"/>
    </location>
</feature>
<organism evidence="2 3">
    <name type="scientific">Lacrimispora celerecrescens</name>
    <dbReference type="NCBI Taxonomy" id="29354"/>
    <lineage>
        <taxon>Bacteria</taxon>
        <taxon>Bacillati</taxon>
        <taxon>Bacillota</taxon>
        <taxon>Clostridia</taxon>
        <taxon>Lachnospirales</taxon>
        <taxon>Lachnospiraceae</taxon>
        <taxon>Lacrimispora</taxon>
    </lineage>
</organism>
<protein>
    <submittedName>
        <fullName evidence="2">Pyridine nucleotide-disulfide oxidoreductase</fullName>
    </submittedName>
</protein>
<evidence type="ECO:0000313" key="2">
    <source>
        <dbReference type="EMBL" id="KEZ89563.1"/>
    </source>
</evidence>
<reference evidence="2 3" key="1">
    <citation type="submission" date="2014-07" db="EMBL/GenBank/DDBJ databases">
        <title>Draft genome of Clostridium celerecrescens 152B isolated from sediments associated with methane hydrate from Krishna Godavari basin.</title>
        <authorList>
            <person name="Honkalas V.S."/>
            <person name="Dabir A.P."/>
            <person name="Arora P."/>
            <person name="Dhakephalkar P.K."/>
        </authorList>
    </citation>
    <scope>NUCLEOTIDE SEQUENCE [LARGE SCALE GENOMIC DNA]</scope>
    <source>
        <strain evidence="2 3">152B</strain>
    </source>
</reference>
<name>A0A084JKS9_9FIRM</name>